<keyword evidence="6 11" id="KW-0406">Ion transport</keyword>
<sequence>MKNILLIFIGGGAGSLMRYFLSRFINSLSTSHFPFGTFVVNVAGCFLIGFIIFYTERYGERADTWRLLLATGLCGGFTTFSTFSLESSELISEQHILVFLLYTAGSILLGLLATYLGLLAGRAA</sequence>
<feature type="binding site" evidence="11">
    <location>
        <position position="75"/>
    </location>
    <ligand>
        <name>Na(+)</name>
        <dbReference type="ChEBI" id="CHEBI:29101"/>
        <note>structural</note>
    </ligand>
</feature>
<evidence type="ECO:0000313" key="12">
    <source>
        <dbReference type="EMBL" id="QEC63652.1"/>
    </source>
</evidence>
<comment type="subcellular location">
    <subcellularLocation>
        <location evidence="1 11">Cell membrane</location>
        <topology evidence="1 11">Multi-pass membrane protein</topology>
    </subcellularLocation>
</comment>
<evidence type="ECO:0000256" key="1">
    <source>
        <dbReference type="ARBA" id="ARBA00004651"/>
    </source>
</evidence>
<dbReference type="PANTHER" id="PTHR28259">
    <property type="entry name" value="FLUORIDE EXPORT PROTEIN 1-RELATED"/>
    <property type="match status" value="1"/>
</dbReference>
<dbReference type="NCBIfam" id="TIGR00494">
    <property type="entry name" value="crcB"/>
    <property type="match status" value="1"/>
</dbReference>
<evidence type="ECO:0000256" key="10">
    <source>
        <dbReference type="ARBA" id="ARBA00035585"/>
    </source>
</evidence>
<dbReference type="RefSeq" id="WP_147032227.1">
    <property type="nucleotide sequence ID" value="NZ_CP042436.1"/>
</dbReference>
<keyword evidence="7 11" id="KW-0472">Membrane</keyword>
<comment type="function">
    <text evidence="11">Fluoride-specific ion channel. Important for reducing fluoride concentration in the cell, thus reducing its toxicity.</text>
</comment>
<comment type="activity regulation">
    <text evidence="11">Na(+) is not transported, but it plays an essential structural role and its presence is essential for fluoride channel function.</text>
</comment>
<evidence type="ECO:0000256" key="2">
    <source>
        <dbReference type="ARBA" id="ARBA00022475"/>
    </source>
</evidence>
<evidence type="ECO:0000256" key="7">
    <source>
        <dbReference type="ARBA" id="ARBA00023136"/>
    </source>
</evidence>
<evidence type="ECO:0000256" key="9">
    <source>
        <dbReference type="ARBA" id="ARBA00035120"/>
    </source>
</evidence>
<feature type="binding site" evidence="11">
    <location>
        <position position="78"/>
    </location>
    <ligand>
        <name>Na(+)</name>
        <dbReference type="ChEBI" id="CHEBI:29101"/>
        <note>structural</note>
    </ligand>
</feature>
<dbReference type="Pfam" id="PF02537">
    <property type="entry name" value="CRCB"/>
    <property type="match status" value="1"/>
</dbReference>
<dbReference type="GO" id="GO:0046872">
    <property type="term" value="F:metal ion binding"/>
    <property type="evidence" value="ECO:0007669"/>
    <property type="project" value="UniProtKB-KW"/>
</dbReference>
<reference evidence="12 13" key="1">
    <citation type="journal article" date="2017" name="Curr. Microbiol.">
        <title>Mucilaginibacter ginsenosidivorans sp. nov., Isolated from Soil of Ginseng Field.</title>
        <authorList>
            <person name="Kim M.M."/>
            <person name="Siddiqi M.Z."/>
            <person name="Im W.T."/>
        </authorList>
    </citation>
    <scope>NUCLEOTIDE SEQUENCE [LARGE SCALE GENOMIC DNA]</scope>
    <source>
        <strain evidence="12 13">Gsoil 3017</strain>
    </source>
</reference>
<feature type="transmembrane region" description="Helical" evidence="11">
    <location>
        <begin position="5"/>
        <end position="21"/>
    </location>
</feature>
<evidence type="ECO:0000256" key="3">
    <source>
        <dbReference type="ARBA" id="ARBA00022519"/>
    </source>
</evidence>
<dbReference type="OrthoDB" id="9815830at2"/>
<keyword evidence="5 11" id="KW-1133">Transmembrane helix</keyword>
<dbReference type="EMBL" id="CP042436">
    <property type="protein sequence ID" value="QEC63652.1"/>
    <property type="molecule type" value="Genomic_DNA"/>
</dbReference>
<dbReference type="GO" id="GO:0140114">
    <property type="term" value="P:cellular detoxification of fluoride"/>
    <property type="evidence" value="ECO:0007669"/>
    <property type="project" value="UniProtKB-UniRule"/>
</dbReference>
<feature type="transmembrane region" description="Helical" evidence="11">
    <location>
        <begin position="33"/>
        <end position="55"/>
    </location>
</feature>
<dbReference type="PANTHER" id="PTHR28259:SF1">
    <property type="entry name" value="FLUORIDE EXPORT PROTEIN 1-RELATED"/>
    <property type="match status" value="1"/>
</dbReference>
<comment type="catalytic activity">
    <reaction evidence="10">
        <text>fluoride(in) = fluoride(out)</text>
        <dbReference type="Rhea" id="RHEA:76159"/>
        <dbReference type="ChEBI" id="CHEBI:17051"/>
    </reaction>
    <physiologicalReaction direction="left-to-right" evidence="10">
        <dbReference type="Rhea" id="RHEA:76160"/>
    </physiologicalReaction>
</comment>
<feature type="transmembrane region" description="Helical" evidence="11">
    <location>
        <begin position="97"/>
        <end position="120"/>
    </location>
</feature>
<keyword evidence="8 11" id="KW-0407">Ion channel</keyword>
<dbReference type="Proteomes" id="UP000321479">
    <property type="component" value="Chromosome"/>
</dbReference>
<evidence type="ECO:0000256" key="6">
    <source>
        <dbReference type="ARBA" id="ARBA00023065"/>
    </source>
</evidence>
<evidence type="ECO:0000256" key="4">
    <source>
        <dbReference type="ARBA" id="ARBA00022692"/>
    </source>
</evidence>
<dbReference type="AlphaFoldDB" id="A0A5B8UXH4"/>
<organism evidence="12 13">
    <name type="scientific">Mucilaginibacter ginsenosidivorans</name>
    <dbReference type="NCBI Taxonomy" id="398053"/>
    <lineage>
        <taxon>Bacteria</taxon>
        <taxon>Pseudomonadati</taxon>
        <taxon>Bacteroidota</taxon>
        <taxon>Sphingobacteriia</taxon>
        <taxon>Sphingobacteriales</taxon>
        <taxon>Sphingobacteriaceae</taxon>
        <taxon>Mucilaginibacter</taxon>
    </lineage>
</organism>
<keyword evidence="13" id="KW-1185">Reference proteome</keyword>
<dbReference type="InterPro" id="IPR003691">
    <property type="entry name" value="FluC"/>
</dbReference>
<keyword evidence="3" id="KW-0997">Cell inner membrane</keyword>
<feature type="transmembrane region" description="Helical" evidence="11">
    <location>
        <begin position="67"/>
        <end position="85"/>
    </location>
</feature>
<evidence type="ECO:0000256" key="8">
    <source>
        <dbReference type="ARBA" id="ARBA00023303"/>
    </source>
</evidence>
<keyword evidence="11" id="KW-0915">Sodium</keyword>
<keyword evidence="2 11" id="KW-1003">Cell membrane</keyword>
<gene>
    <name evidence="11 12" type="primary">crcB</name>
    <name evidence="11" type="synonym">fluC</name>
    <name evidence="12" type="ORF">FRZ54_14050</name>
</gene>
<dbReference type="HAMAP" id="MF_00454">
    <property type="entry name" value="FluC"/>
    <property type="match status" value="1"/>
</dbReference>
<keyword evidence="11" id="KW-0479">Metal-binding</keyword>
<proteinExistence type="inferred from homology"/>
<dbReference type="GO" id="GO:0062054">
    <property type="term" value="F:fluoride channel activity"/>
    <property type="evidence" value="ECO:0007669"/>
    <property type="project" value="UniProtKB-UniRule"/>
</dbReference>
<dbReference type="KEGG" id="mgin:FRZ54_14050"/>
<comment type="similarity">
    <text evidence="9 11">Belongs to the fluoride channel Fluc/FEX (TC 1.A.43) family.</text>
</comment>
<evidence type="ECO:0000256" key="11">
    <source>
        <dbReference type="HAMAP-Rule" id="MF_00454"/>
    </source>
</evidence>
<dbReference type="GO" id="GO:0005886">
    <property type="term" value="C:plasma membrane"/>
    <property type="evidence" value="ECO:0007669"/>
    <property type="project" value="UniProtKB-SubCell"/>
</dbReference>
<keyword evidence="11" id="KW-0813">Transport</keyword>
<keyword evidence="4 11" id="KW-0812">Transmembrane</keyword>
<accession>A0A5B8UXH4</accession>
<name>A0A5B8UXH4_9SPHI</name>
<protein>
    <recommendedName>
        <fullName evidence="11">Fluoride-specific ion channel FluC</fullName>
    </recommendedName>
</protein>
<evidence type="ECO:0000313" key="13">
    <source>
        <dbReference type="Proteomes" id="UP000321479"/>
    </source>
</evidence>
<evidence type="ECO:0000256" key="5">
    <source>
        <dbReference type="ARBA" id="ARBA00022989"/>
    </source>
</evidence>